<proteinExistence type="inferred from homology"/>
<evidence type="ECO:0000256" key="3">
    <source>
        <dbReference type="ARBA" id="ARBA00022676"/>
    </source>
</evidence>
<keyword evidence="9" id="KW-0325">Glycoprotein</keyword>
<accession>A0ABN7SBF0</accession>
<evidence type="ECO:0000256" key="8">
    <source>
        <dbReference type="ARBA" id="ARBA00023136"/>
    </source>
</evidence>
<keyword evidence="13" id="KW-1185">Reference proteome</keyword>
<comment type="similarity">
    <text evidence="10">Belongs to the glycosyltransferase 14 family.</text>
</comment>
<gene>
    <name evidence="12" type="ORF">OKIOD_LOCUS5265</name>
</gene>
<feature type="chain" id="PRO_5045118068" evidence="11">
    <location>
        <begin position="26"/>
        <end position="441"/>
    </location>
</feature>
<evidence type="ECO:0000313" key="12">
    <source>
        <dbReference type="EMBL" id="CAG5094609.1"/>
    </source>
</evidence>
<evidence type="ECO:0000256" key="2">
    <source>
        <dbReference type="ARBA" id="ARBA00004922"/>
    </source>
</evidence>
<evidence type="ECO:0000256" key="7">
    <source>
        <dbReference type="ARBA" id="ARBA00022989"/>
    </source>
</evidence>
<keyword evidence="8" id="KW-0472">Membrane</keyword>
<evidence type="ECO:0000256" key="6">
    <source>
        <dbReference type="ARBA" id="ARBA00022968"/>
    </source>
</evidence>
<dbReference type="InterPro" id="IPR003406">
    <property type="entry name" value="Glyco_trans_14"/>
</dbReference>
<keyword evidence="4" id="KW-0808">Transferase</keyword>
<keyword evidence="6" id="KW-0735">Signal-anchor</keyword>
<dbReference type="EMBL" id="OU015569">
    <property type="protein sequence ID" value="CAG5094609.1"/>
    <property type="molecule type" value="Genomic_DNA"/>
</dbReference>
<evidence type="ECO:0000256" key="1">
    <source>
        <dbReference type="ARBA" id="ARBA00004606"/>
    </source>
</evidence>
<evidence type="ECO:0000256" key="5">
    <source>
        <dbReference type="ARBA" id="ARBA00022692"/>
    </source>
</evidence>
<evidence type="ECO:0000256" key="4">
    <source>
        <dbReference type="ARBA" id="ARBA00022679"/>
    </source>
</evidence>
<dbReference type="Proteomes" id="UP001158576">
    <property type="component" value="Chromosome XSR"/>
</dbReference>
<organism evidence="12 13">
    <name type="scientific">Oikopleura dioica</name>
    <name type="common">Tunicate</name>
    <dbReference type="NCBI Taxonomy" id="34765"/>
    <lineage>
        <taxon>Eukaryota</taxon>
        <taxon>Metazoa</taxon>
        <taxon>Chordata</taxon>
        <taxon>Tunicata</taxon>
        <taxon>Appendicularia</taxon>
        <taxon>Copelata</taxon>
        <taxon>Oikopleuridae</taxon>
        <taxon>Oikopleura</taxon>
    </lineage>
</organism>
<dbReference type="PANTHER" id="PTHR19297">
    <property type="entry name" value="GLYCOSYLTRANSFERASE 14 FAMILY MEMBER"/>
    <property type="match status" value="1"/>
</dbReference>
<evidence type="ECO:0000256" key="11">
    <source>
        <dbReference type="SAM" id="SignalP"/>
    </source>
</evidence>
<comment type="pathway">
    <text evidence="2">Protein modification; protein glycosylation.</text>
</comment>
<keyword evidence="3" id="KW-0328">Glycosyltransferase</keyword>
<evidence type="ECO:0000256" key="9">
    <source>
        <dbReference type="ARBA" id="ARBA00023180"/>
    </source>
</evidence>
<keyword evidence="7" id="KW-1133">Transmembrane helix</keyword>
<reference evidence="12 13" key="1">
    <citation type="submission" date="2021-04" db="EMBL/GenBank/DDBJ databases">
        <authorList>
            <person name="Bliznina A."/>
        </authorList>
    </citation>
    <scope>NUCLEOTIDE SEQUENCE [LARGE SCALE GENOMIC DNA]</scope>
</reference>
<protein>
    <submittedName>
        <fullName evidence="12">Oidioi.mRNA.OKI2018_I69.XSR.g13707.t1.cds</fullName>
    </submittedName>
</protein>
<name>A0ABN7SBF0_OIKDI</name>
<comment type="subcellular location">
    <subcellularLocation>
        <location evidence="1">Membrane</location>
        <topology evidence="1">Single-pass type II membrane protein</topology>
    </subcellularLocation>
</comment>
<evidence type="ECO:0000313" key="13">
    <source>
        <dbReference type="Proteomes" id="UP001158576"/>
    </source>
</evidence>
<keyword evidence="11" id="KW-0732">Signal</keyword>
<keyword evidence="5" id="KW-0812">Transmembrane</keyword>
<sequence length="441" mass="51150">MSVFKEKRSFLLWLSFLAIITCTALNEFSVDQKSLLKFSKSISTPTNKFYSNVLPAESYYGLSCEAIINSSLSDAELEKLQQRIQNTKQEDREEFFATLSESNLTSWIENERCDSFIKKRKYITAPLSDREAEFPIAYAIVAYEKAGEVERLLRSIYRPQNVYCIHADKKSDNTFYQALVRLASCFPNVILASKRETVTYAHYSRLQADFNCMEDLLNHPIKWKYYINLCGTDFPLKTNAEIVRYLSYISPHNEIECVPMSPGKVARLTWHYQLEKGENGKYNVVNTREENPPPPHGIGKYAGSAYNILSRAFVDYTMNNSTVFEIRQWSRDTLTPDEFLWAALSRFPGAPGYLPPNPRYDKNEFQSLARIVKWYDHVLNGLYPRCYGAYRHGICVYGAGDLPWLLEQKHLFANKFSAWNDDLAIQCLEKHLRRKELSEKF</sequence>
<feature type="signal peptide" evidence="11">
    <location>
        <begin position="1"/>
        <end position="25"/>
    </location>
</feature>
<evidence type="ECO:0000256" key="10">
    <source>
        <dbReference type="ARBA" id="ARBA00038150"/>
    </source>
</evidence>
<dbReference type="PANTHER" id="PTHR19297:SF191">
    <property type="entry name" value="PROTEIN XYLOSYLTRANSFERASE"/>
    <property type="match status" value="1"/>
</dbReference>
<dbReference type="Pfam" id="PF02485">
    <property type="entry name" value="Branch"/>
    <property type="match status" value="1"/>
</dbReference>